<keyword evidence="1" id="KW-1133">Transmembrane helix</keyword>
<comment type="caution">
    <text evidence="2">The sequence shown here is derived from an EMBL/GenBank/DDBJ whole genome shotgun (WGS) entry which is preliminary data.</text>
</comment>
<evidence type="ECO:0000256" key="1">
    <source>
        <dbReference type="SAM" id="Phobius"/>
    </source>
</evidence>
<feature type="transmembrane region" description="Helical" evidence="1">
    <location>
        <begin position="114"/>
        <end position="135"/>
    </location>
</feature>
<dbReference type="InterPro" id="IPR054235">
    <property type="entry name" value="DUF6962"/>
</dbReference>
<dbReference type="OrthoDB" id="1523094at2"/>
<evidence type="ECO:0000313" key="3">
    <source>
        <dbReference type="Proteomes" id="UP000288227"/>
    </source>
</evidence>
<proteinExistence type="predicted"/>
<dbReference type="Proteomes" id="UP000288227">
    <property type="component" value="Unassembled WGS sequence"/>
</dbReference>
<feature type="transmembrane region" description="Helical" evidence="1">
    <location>
        <begin position="193"/>
        <end position="212"/>
    </location>
</feature>
<feature type="transmembrane region" description="Helical" evidence="1">
    <location>
        <begin position="82"/>
        <end position="102"/>
    </location>
</feature>
<dbReference type="EMBL" id="BHXQ01000005">
    <property type="protein sequence ID" value="GCC52575.1"/>
    <property type="molecule type" value="Genomic_DNA"/>
</dbReference>
<accession>A0A401UCG7</accession>
<dbReference type="AlphaFoldDB" id="A0A401UCG7"/>
<sequence>MVDPQPSIYWLGLRIDEPITTLTDLLVSAVCIYAWHKLGKLTVSSKSLIYFRYYFLLMALATLLGGLIGHAFLYAFSFSWKLPGWIVSMFSVALIERSAIDYAKTHVPEKVGKFFLNLNVVELVTIMSITLYTLNFKWVEFHSGYGLLAIVFPFHAYIYYKTKNAGSRTIIIAVAIASTAALVYMNKIALHTWFNHLDISHILMAIAAYVFYRGALQLYMDKD</sequence>
<gene>
    <name evidence="2" type="ORF">SanaruYs_28120</name>
</gene>
<reference evidence="2 3" key="1">
    <citation type="submission" date="2018-11" db="EMBL/GenBank/DDBJ databases">
        <title>Chryseotalea sanarue gen. nov., sp., nov., a member of the family Cytophagaceae, isolated from a brackish lake in Hamamatsu Japan.</title>
        <authorList>
            <person name="Maejima Y."/>
            <person name="Iino T."/>
            <person name="Muraguchi Y."/>
            <person name="Fukuda K."/>
            <person name="Ohkuma M."/>
            <person name="Moriuchi R."/>
            <person name="Dohra H."/>
            <person name="Kimbara K."/>
            <person name="Shintani M."/>
        </authorList>
    </citation>
    <scope>NUCLEOTIDE SEQUENCE [LARGE SCALE GENOMIC DNA]</scope>
    <source>
        <strain evidence="2 3">Ys</strain>
    </source>
</reference>
<keyword evidence="1" id="KW-0472">Membrane</keyword>
<name>A0A401UCG7_9BACT</name>
<keyword evidence="1" id="KW-0812">Transmembrane</keyword>
<protein>
    <submittedName>
        <fullName evidence="2">Uncharacterized protein</fullName>
    </submittedName>
</protein>
<keyword evidence="3" id="KW-1185">Reference proteome</keyword>
<organism evidence="2 3">
    <name type="scientific">Chryseotalea sanaruensis</name>
    <dbReference type="NCBI Taxonomy" id="2482724"/>
    <lineage>
        <taxon>Bacteria</taxon>
        <taxon>Pseudomonadati</taxon>
        <taxon>Bacteroidota</taxon>
        <taxon>Cytophagia</taxon>
        <taxon>Cytophagales</taxon>
        <taxon>Chryseotaleaceae</taxon>
        <taxon>Chryseotalea</taxon>
    </lineage>
</organism>
<feature type="transmembrane region" description="Helical" evidence="1">
    <location>
        <begin position="55"/>
        <end position="76"/>
    </location>
</feature>
<feature type="transmembrane region" description="Helical" evidence="1">
    <location>
        <begin position="169"/>
        <end position="187"/>
    </location>
</feature>
<dbReference type="Pfam" id="PF22285">
    <property type="entry name" value="DUF6962"/>
    <property type="match status" value="1"/>
</dbReference>
<dbReference type="RefSeq" id="WP_127123232.1">
    <property type="nucleotide sequence ID" value="NZ_BHXQ01000005.1"/>
</dbReference>
<feature type="transmembrane region" description="Helical" evidence="1">
    <location>
        <begin position="141"/>
        <end position="160"/>
    </location>
</feature>
<evidence type="ECO:0000313" key="2">
    <source>
        <dbReference type="EMBL" id="GCC52575.1"/>
    </source>
</evidence>